<evidence type="ECO:0000256" key="4">
    <source>
        <dbReference type="ARBA" id="ARBA00016218"/>
    </source>
</evidence>
<dbReference type="EC" id="2.7.6.3" evidence="3"/>
<evidence type="ECO:0000256" key="2">
    <source>
        <dbReference type="ARBA" id="ARBA00005810"/>
    </source>
</evidence>
<sequence length="189" mass="21261">MTGFRSVCLIALGSNLPFDGKDPQSTLTEALQELSRHGEMIRATSRFFETPCFPEGAGPDYVNAAAVLETTRDPRGVLALLHEVEARFGRAREQRWGMRTLDLDLIGYGDEVLPDRDTWARWHDLPPESQVRQAPDALILPHPRVQDRAFVLVPLADIARDWIHPALQRSVAQMCMDLPQADRDAVRPI</sequence>
<evidence type="ECO:0000256" key="5">
    <source>
        <dbReference type="ARBA" id="ARBA00022679"/>
    </source>
</evidence>
<organism evidence="14 15">
    <name type="scientific">Lutimaribacter marinistellae</name>
    <dbReference type="NCBI Taxonomy" id="1820329"/>
    <lineage>
        <taxon>Bacteria</taxon>
        <taxon>Pseudomonadati</taxon>
        <taxon>Pseudomonadota</taxon>
        <taxon>Alphaproteobacteria</taxon>
        <taxon>Rhodobacterales</taxon>
        <taxon>Roseobacteraceae</taxon>
        <taxon>Lutimaribacter</taxon>
    </lineage>
</organism>
<evidence type="ECO:0000256" key="11">
    <source>
        <dbReference type="ARBA" id="ARBA00029766"/>
    </source>
</evidence>
<comment type="caution">
    <text evidence="14">The sequence shown here is derived from an EMBL/GenBank/DDBJ whole genome shotgun (WGS) entry which is preliminary data.</text>
</comment>
<evidence type="ECO:0000256" key="9">
    <source>
        <dbReference type="ARBA" id="ARBA00022909"/>
    </source>
</evidence>
<evidence type="ECO:0000256" key="12">
    <source>
        <dbReference type="ARBA" id="ARBA00033413"/>
    </source>
</evidence>
<name>A0ABV7TF17_9RHOB</name>
<comment type="similarity">
    <text evidence="2">Belongs to the HPPK family.</text>
</comment>
<dbReference type="InterPro" id="IPR000550">
    <property type="entry name" value="Hppk"/>
</dbReference>
<dbReference type="PANTHER" id="PTHR43071:SF1">
    <property type="entry name" value="2-AMINO-4-HYDROXY-6-HYDROXYMETHYLDIHYDROPTERIDINE PYROPHOSPHOKINASE"/>
    <property type="match status" value="1"/>
</dbReference>
<dbReference type="Gene3D" id="3.30.70.560">
    <property type="entry name" value="7,8-Dihydro-6-hydroxymethylpterin-pyrophosphokinase HPPK"/>
    <property type="match status" value="1"/>
</dbReference>
<evidence type="ECO:0000256" key="1">
    <source>
        <dbReference type="ARBA" id="ARBA00005051"/>
    </source>
</evidence>
<evidence type="ECO:0000313" key="14">
    <source>
        <dbReference type="EMBL" id="MFC3613875.1"/>
    </source>
</evidence>
<dbReference type="InterPro" id="IPR035907">
    <property type="entry name" value="Hppk_sf"/>
</dbReference>
<keyword evidence="7" id="KW-0418">Kinase</keyword>
<proteinExistence type="inferred from homology"/>
<dbReference type="PANTHER" id="PTHR43071">
    <property type="entry name" value="2-AMINO-4-HYDROXY-6-HYDROXYMETHYLDIHYDROPTERIDINE PYROPHOSPHOKINASE"/>
    <property type="match status" value="1"/>
</dbReference>
<reference evidence="15" key="1">
    <citation type="journal article" date="2019" name="Int. J. Syst. Evol. Microbiol.">
        <title>The Global Catalogue of Microorganisms (GCM) 10K type strain sequencing project: providing services to taxonomists for standard genome sequencing and annotation.</title>
        <authorList>
            <consortium name="The Broad Institute Genomics Platform"/>
            <consortium name="The Broad Institute Genome Sequencing Center for Infectious Disease"/>
            <person name="Wu L."/>
            <person name="Ma J."/>
        </authorList>
    </citation>
    <scope>NUCLEOTIDE SEQUENCE [LARGE SCALE GENOMIC DNA]</scope>
    <source>
        <strain evidence="15">KCTC 42911</strain>
    </source>
</reference>
<keyword evidence="6" id="KW-0547">Nucleotide-binding</keyword>
<keyword evidence="9" id="KW-0289">Folate biosynthesis</keyword>
<dbReference type="Pfam" id="PF01288">
    <property type="entry name" value="HPPK"/>
    <property type="match status" value="1"/>
</dbReference>
<gene>
    <name evidence="14" type="primary">folK</name>
    <name evidence="14" type="ORF">ACFORG_08915</name>
</gene>
<evidence type="ECO:0000256" key="6">
    <source>
        <dbReference type="ARBA" id="ARBA00022741"/>
    </source>
</evidence>
<evidence type="ECO:0000256" key="3">
    <source>
        <dbReference type="ARBA" id="ARBA00013253"/>
    </source>
</evidence>
<evidence type="ECO:0000259" key="13">
    <source>
        <dbReference type="Pfam" id="PF01288"/>
    </source>
</evidence>
<accession>A0ABV7TF17</accession>
<evidence type="ECO:0000313" key="15">
    <source>
        <dbReference type="Proteomes" id="UP001595629"/>
    </source>
</evidence>
<dbReference type="RefSeq" id="WP_386735069.1">
    <property type="nucleotide sequence ID" value="NZ_JBHRXI010000010.1"/>
</dbReference>
<dbReference type="Proteomes" id="UP001595629">
    <property type="component" value="Unassembled WGS sequence"/>
</dbReference>
<evidence type="ECO:0000256" key="7">
    <source>
        <dbReference type="ARBA" id="ARBA00022777"/>
    </source>
</evidence>
<feature type="domain" description="7,8-dihydro-6-hydroxymethylpterin-pyrophosphokinase" evidence="13">
    <location>
        <begin position="10"/>
        <end position="159"/>
    </location>
</feature>
<keyword evidence="15" id="KW-1185">Reference proteome</keyword>
<dbReference type="CDD" id="cd00483">
    <property type="entry name" value="HPPK"/>
    <property type="match status" value="1"/>
</dbReference>
<evidence type="ECO:0000256" key="8">
    <source>
        <dbReference type="ARBA" id="ARBA00022840"/>
    </source>
</evidence>
<dbReference type="EMBL" id="JBHRXI010000010">
    <property type="protein sequence ID" value="MFC3613875.1"/>
    <property type="molecule type" value="Genomic_DNA"/>
</dbReference>
<comment type="pathway">
    <text evidence="1">Cofactor biosynthesis; tetrahydrofolate biosynthesis; 2-amino-4-hydroxy-6-hydroxymethyl-7,8-dihydropteridine diphosphate from 7,8-dihydroneopterin triphosphate: step 4/4.</text>
</comment>
<evidence type="ECO:0000256" key="10">
    <source>
        <dbReference type="ARBA" id="ARBA00029409"/>
    </source>
</evidence>
<dbReference type="NCBIfam" id="TIGR01498">
    <property type="entry name" value="folK"/>
    <property type="match status" value="1"/>
</dbReference>
<comment type="function">
    <text evidence="10">Catalyzes the transfer of pyrophosphate from adenosine triphosphate (ATP) to 6-hydroxymethyl-7,8-dihydropterin, an enzymatic step in folate biosynthesis pathway.</text>
</comment>
<protein>
    <recommendedName>
        <fullName evidence="4">2-amino-4-hydroxy-6-hydroxymethyldihydropteridine pyrophosphokinase</fullName>
        <ecNumber evidence="3">2.7.6.3</ecNumber>
    </recommendedName>
    <alternativeName>
        <fullName evidence="11">6-hydroxymethyl-7,8-dihydropterin pyrophosphokinase</fullName>
    </alternativeName>
    <alternativeName>
        <fullName evidence="12">7,8-dihydro-6-hydroxymethylpterin-pyrophosphokinase</fullName>
    </alternativeName>
</protein>
<dbReference type="SUPFAM" id="SSF55083">
    <property type="entry name" value="6-hydroxymethyl-7,8-dihydropterin pyrophosphokinase, HPPK"/>
    <property type="match status" value="1"/>
</dbReference>
<dbReference type="GO" id="GO:0003848">
    <property type="term" value="F:2-amino-4-hydroxy-6-hydroxymethyldihydropteridine diphosphokinase activity"/>
    <property type="evidence" value="ECO:0007669"/>
    <property type="project" value="UniProtKB-EC"/>
</dbReference>
<keyword evidence="8" id="KW-0067">ATP-binding</keyword>
<keyword evidence="5 14" id="KW-0808">Transferase</keyword>